<feature type="transmembrane region" description="Helical" evidence="1">
    <location>
        <begin position="20"/>
        <end position="42"/>
    </location>
</feature>
<proteinExistence type="predicted"/>
<feature type="transmembrane region" description="Helical" evidence="1">
    <location>
        <begin position="83"/>
        <end position="100"/>
    </location>
</feature>
<dbReference type="EMBL" id="VKDK01000004">
    <property type="protein sequence ID" value="TRX63076.1"/>
    <property type="molecule type" value="Genomic_DNA"/>
</dbReference>
<keyword evidence="3" id="KW-1185">Reference proteome</keyword>
<comment type="caution">
    <text evidence="2">The sequence shown here is derived from an EMBL/GenBank/DDBJ whole genome shotgun (WGS) entry which is preliminary data.</text>
</comment>
<gene>
    <name evidence="2" type="ORF">FNY97_04030</name>
</gene>
<evidence type="ECO:0000313" key="3">
    <source>
        <dbReference type="Proteomes" id="UP000320443"/>
    </source>
</evidence>
<protein>
    <submittedName>
        <fullName evidence="2">Uncharacterized protein</fullName>
    </submittedName>
</protein>
<accession>A0A553G0N7</accession>
<sequence length="131" mass="14120">MSKNPETNPTTDGVDIPAALRVGGAFMLLAAVLALFGLVSIFTDGWGATFEWTWRRLAIVGAALLVGAFSTQRRDQRGSREQIIALVLALVLIIASRALPNTVLTTMSQYVVFLYAVAAGLCAVIIRRTLR</sequence>
<keyword evidence="1" id="KW-1133">Transmembrane helix</keyword>
<evidence type="ECO:0000256" key="1">
    <source>
        <dbReference type="SAM" id="Phobius"/>
    </source>
</evidence>
<dbReference type="AlphaFoldDB" id="A0A553G0N7"/>
<feature type="transmembrane region" description="Helical" evidence="1">
    <location>
        <begin position="106"/>
        <end position="126"/>
    </location>
</feature>
<name>A0A553G0N7_9CORY</name>
<feature type="transmembrane region" description="Helical" evidence="1">
    <location>
        <begin position="54"/>
        <end position="71"/>
    </location>
</feature>
<dbReference type="RefSeq" id="WP_144013189.1">
    <property type="nucleotide sequence ID" value="NZ_VKDK01000004.1"/>
</dbReference>
<organism evidence="2 3">
    <name type="scientific">Corynebacterium hiratae</name>
    <dbReference type="NCBI Taxonomy" id="3139423"/>
    <lineage>
        <taxon>Bacteria</taxon>
        <taxon>Bacillati</taxon>
        <taxon>Actinomycetota</taxon>
        <taxon>Actinomycetes</taxon>
        <taxon>Mycobacteriales</taxon>
        <taxon>Corynebacteriaceae</taxon>
        <taxon>Corynebacterium</taxon>
    </lineage>
</organism>
<keyword evidence="1" id="KW-0472">Membrane</keyword>
<evidence type="ECO:0000313" key="2">
    <source>
        <dbReference type="EMBL" id="TRX63076.1"/>
    </source>
</evidence>
<keyword evidence="1" id="KW-0812">Transmembrane</keyword>
<dbReference type="Proteomes" id="UP000320443">
    <property type="component" value="Unassembled WGS sequence"/>
</dbReference>
<reference evidence="2 3" key="1">
    <citation type="submission" date="2019-07" db="EMBL/GenBank/DDBJ databases">
        <title>Draft genome of C. aurimucosum strain 2274.</title>
        <authorList>
            <person name="Pacheco L.G.C."/>
            <person name="Aguiar E.R.G.R."/>
            <person name="Santos C.S."/>
            <person name="Rocha D.J.P.G."/>
            <person name="Sant'Anna L.O."/>
            <person name="Mattos-Guaraldi A.L."/>
            <person name="Santos L.S."/>
        </authorList>
    </citation>
    <scope>NUCLEOTIDE SEQUENCE [LARGE SCALE GENOMIC DNA]</scope>
    <source>
        <strain evidence="2 3">2274</strain>
    </source>
</reference>